<feature type="non-terminal residue" evidence="2">
    <location>
        <position position="54"/>
    </location>
</feature>
<dbReference type="AlphaFoldDB" id="A0A382WL10"/>
<keyword evidence="1" id="KW-1133">Transmembrane helix</keyword>
<evidence type="ECO:0000313" key="2">
    <source>
        <dbReference type="EMBL" id="SVD58808.1"/>
    </source>
</evidence>
<name>A0A382WL10_9ZZZZ</name>
<proteinExistence type="predicted"/>
<feature type="transmembrane region" description="Helical" evidence="1">
    <location>
        <begin position="21"/>
        <end position="41"/>
    </location>
</feature>
<dbReference type="EMBL" id="UINC01160261">
    <property type="protein sequence ID" value="SVD58808.1"/>
    <property type="molecule type" value="Genomic_DNA"/>
</dbReference>
<gene>
    <name evidence="2" type="ORF">METZ01_LOCUS411662</name>
</gene>
<organism evidence="2">
    <name type="scientific">marine metagenome</name>
    <dbReference type="NCBI Taxonomy" id="408172"/>
    <lineage>
        <taxon>unclassified sequences</taxon>
        <taxon>metagenomes</taxon>
        <taxon>ecological metagenomes</taxon>
    </lineage>
</organism>
<keyword evidence="1" id="KW-0812">Transmembrane</keyword>
<protein>
    <submittedName>
        <fullName evidence="2">Uncharacterized protein</fullName>
    </submittedName>
</protein>
<evidence type="ECO:0000256" key="1">
    <source>
        <dbReference type="SAM" id="Phobius"/>
    </source>
</evidence>
<accession>A0A382WL10</accession>
<keyword evidence="1" id="KW-0472">Membrane</keyword>
<reference evidence="2" key="1">
    <citation type="submission" date="2018-05" db="EMBL/GenBank/DDBJ databases">
        <authorList>
            <person name="Lanie J.A."/>
            <person name="Ng W.-L."/>
            <person name="Kazmierczak K.M."/>
            <person name="Andrzejewski T.M."/>
            <person name="Davidsen T.M."/>
            <person name="Wayne K.J."/>
            <person name="Tettelin H."/>
            <person name="Glass J.I."/>
            <person name="Rusch D."/>
            <person name="Podicherti R."/>
            <person name="Tsui H.-C.T."/>
            <person name="Winkler M.E."/>
        </authorList>
    </citation>
    <scope>NUCLEOTIDE SEQUENCE</scope>
</reference>
<sequence length="54" mass="5994">MIIDKRSNSKSKFMLAIIAKFLSTVRTGLFSIYIILAVIFVPSGCSKKDEVAKN</sequence>